<dbReference type="EMBL" id="JAUZQC010000019">
    <property type="protein sequence ID" value="KAK5854251.1"/>
    <property type="molecule type" value="Genomic_DNA"/>
</dbReference>
<gene>
    <name evidence="1" type="ORF">PBY51_015337</name>
</gene>
<reference evidence="1 2" key="1">
    <citation type="journal article" date="2023" name="Genes (Basel)">
        <title>Chromosome-Level Genome Assembly and Circadian Gene Repertoire of the Patagonia Blennie Eleginops maclovinus-The Closest Ancestral Proxy of Antarctic Cryonotothenioids.</title>
        <authorList>
            <person name="Cheng C.C."/>
            <person name="Rivera-Colon A.G."/>
            <person name="Minhas B.F."/>
            <person name="Wilson L."/>
            <person name="Rayamajhi N."/>
            <person name="Vargas-Chacoff L."/>
            <person name="Catchen J.M."/>
        </authorList>
    </citation>
    <scope>NUCLEOTIDE SEQUENCE [LARGE SCALE GENOMIC DNA]</scope>
    <source>
        <strain evidence="1">JMC-PN-2008</strain>
    </source>
</reference>
<name>A0AAN7WY44_ELEMC</name>
<protein>
    <submittedName>
        <fullName evidence="1">Uncharacterized protein</fullName>
    </submittedName>
</protein>
<reference evidence="1 2" key="2">
    <citation type="journal article" date="2023" name="Mol. Biol. Evol.">
        <title>Genomics of Secondarily Temperate Adaptation in the Only Non-Antarctic Icefish.</title>
        <authorList>
            <person name="Rivera-Colon A.G."/>
            <person name="Rayamajhi N."/>
            <person name="Minhas B.F."/>
            <person name="Madrigal G."/>
            <person name="Bilyk K.T."/>
            <person name="Yoon V."/>
            <person name="Hune M."/>
            <person name="Gregory S."/>
            <person name="Cheng C.H.C."/>
            <person name="Catchen J.M."/>
        </authorList>
    </citation>
    <scope>NUCLEOTIDE SEQUENCE [LARGE SCALE GENOMIC DNA]</scope>
    <source>
        <strain evidence="1">JMC-PN-2008</strain>
    </source>
</reference>
<keyword evidence="2" id="KW-1185">Reference proteome</keyword>
<proteinExistence type="predicted"/>
<dbReference type="AlphaFoldDB" id="A0AAN7WY44"/>
<dbReference type="Proteomes" id="UP001346869">
    <property type="component" value="Unassembled WGS sequence"/>
</dbReference>
<organism evidence="1 2">
    <name type="scientific">Eleginops maclovinus</name>
    <name type="common">Patagonian blennie</name>
    <name type="synonym">Eleginus maclovinus</name>
    <dbReference type="NCBI Taxonomy" id="56733"/>
    <lineage>
        <taxon>Eukaryota</taxon>
        <taxon>Metazoa</taxon>
        <taxon>Chordata</taxon>
        <taxon>Craniata</taxon>
        <taxon>Vertebrata</taxon>
        <taxon>Euteleostomi</taxon>
        <taxon>Actinopterygii</taxon>
        <taxon>Neopterygii</taxon>
        <taxon>Teleostei</taxon>
        <taxon>Neoteleostei</taxon>
        <taxon>Acanthomorphata</taxon>
        <taxon>Eupercaria</taxon>
        <taxon>Perciformes</taxon>
        <taxon>Notothenioidei</taxon>
        <taxon>Eleginopidae</taxon>
        <taxon>Eleginops</taxon>
    </lineage>
</organism>
<evidence type="ECO:0000313" key="1">
    <source>
        <dbReference type="EMBL" id="KAK5854251.1"/>
    </source>
</evidence>
<comment type="caution">
    <text evidence="1">The sequence shown here is derived from an EMBL/GenBank/DDBJ whole genome shotgun (WGS) entry which is preliminary data.</text>
</comment>
<evidence type="ECO:0000313" key="2">
    <source>
        <dbReference type="Proteomes" id="UP001346869"/>
    </source>
</evidence>
<sequence length="76" mass="8350">MVSALLRRCVDVPAEKMCVCLHSPVRWRLFTHLIIQETKTTPGCSSAQEGPGPGLCSIACSTNQDLQRHLLEETKG</sequence>
<accession>A0AAN7WY44</accession>